<gene>
    <name evidence="1" type="ORF">ACFPL4_26530</name>
</gene>
<comment type="caution">
    <text evidence="1">The sequence shown here is derived from an EMBL/GenBank/DDBJ whole genome shotgun (WGS) entry which is preliminary data.</text>
</comment>
<dbReference type="GeneID" id="43426523"/>
<dbReference type="RefSeq" id="WP_157841675.1">
    <property type="nucleotide sequence ID" value="NZ_JBHSJE010000008.1"/>
</dbReference>
<evidence type="ECO:0008006" key="3">
    <source>
        <dbReference type="Google" id="ProtNLM"/>
    </source>
</evidence>
<name>A0ABV9VFE3_STRAZ</name>
<reference evidence="2" key="1">
    <citation type="journal article" date="2019" name="Int. J. Syst. Evol. Microbiol.">
        <title>The Global Catalogue of Microorganisms (GCM) 10K type strain sequencing project: providing services to taxonomists for standard genome sequencing and annotation.</title>
        <authorList>
            <consortium name="The Broad Institute Genomics Platform"/>
            <consortium name="The Broad Institute Genome Sequencing Center for Infectious Disease"/>
            <person name="Wu L."/>
            <person name="Ma J."/>
        </authorList>
    </citation>
    <scope>NUCLEOTIDE SEQUENCE [LARGE SCALE GENOMIC DNA]</scope>
    <source>
        <strain evidence="2">ICMP 257</strain>
    </source>
</reference>
<accession>A0ABV9VFE3</accession>
<keyword evidence="2" id="KW-1185">Reference proteome</keyword>
<dbReference type="Proteomes" id="UP001595908">
    <property type="component" value="Unassembled WGS sequence"/>
</dbReference>
<dbReference type="EMBL" id="JBHSJE010000008">
    <property type="protein sequence ID" value="MFC4981860.1"/>
    <property type="molecule type" value="Genomic_DNA"/>
</dbReference>
<protein>
    <recommendedName>
        <fullName evidence="3">Transposase</fullName>
    </recommendedName>
</protein>
<evidence type="ECO:0000313" key="1">
    <source>
        <dbReference type="EMBL" id="MFC4981860.1"/>
    </source>
</evidence>
<sequence>MPEELKEPRQRQLGQVGAPHLCLDRGQADDTLEPKAAWDVPHRRWSVLGLCEVEERSAADVVIGWAATTTVR</sequence>
<proteinExistence type="predicted"/>
<organism evidence="1 2">
    <name type="scientific">Streptomyces atroolivaceus</name>
    <dbReference type="NCBI Taxonomy" id="66869"/>
    <lineage>
        <taxon>Bacteria</taxon>
        <taxon>Bacillati</taxon>
        <taxon>Actinomycetota</taxon>
        <taxon>Actinomycetes</taxon>
        <taxon>Kitasatosporales</taxon>
        <taxon>Streptomycetaceae</taxon>
        <taxon>Streptomyces</taxon>
    </lineage>
</organism>
<evidence type="ECO:0000313" key="2">
    <source>
        <dbReference type="Proteomes" id="UP001595908"/>
    </source>
</evidence>